<comment type="subunit">
    <text evidence="9">Homodimer, forms a heterotetramer with a Cas1 homodimer.</text>
</comment>
<evidence type="ECO:0000256" key="4">
    <source>
        <dbReference type="ARBA" id="ARBA00022723"/>
    </source>
</evidence>
<name>A0A241PYX6_FUSNP</name>
<evidence type="ECO:0000256" key="5">
    <source>
        <dbReference type="ARBA" id="ARBA00022759"/>
    </source>
</evidence>
<keyword evidence="6 9" id="KW-0378">Hydrolase</keyword>
<keyword evidence="5 9" id="KW-0255">Endonuclease</keyword>
<evidence type="ECO:0000256" key="7">
    <source>
        <dbReference type="ARBA" id="ARBA00022842"/>
    </source>
</evidence>
<dbReference type="Pfam" id="PF09827">
    <property type="entry name" value="CRISPR_Cas2"/>
    <property type="match status" value="1"/>
</dbReference>
<evidence type="ECO:0000256" key="8">
    <source>
        <dbReference type="ARBA" id="ARBA00023118"/>
    </source>
</evidence>
<dbReference type="CDD" id="cd09725">
    <property type="entry name" value="Cas2_I_II_III"/>
    <property type="match status" value="1"/>
</dbReference>
<dbReference type="PANTHER" id="PTHR34405">
    <property type="entry name" value="CRISPR-ASSOCIATED ENDORIBONUCLEASE CAS2"/>
    <property type="match status" value="1"/>
</dbReference>
<keyword evidence="4 9" id="KW-0479">Metal-binding</keyword>
<comment type="function">
    <text evidence="9">CRISPR (clustered regularly interspaced short palindromic repeat), is an adaptive immune system that provides protection against mobile genetic elements (viruses, transposable elements and conjugative plasmids). CRISPR clusters contain sequences complementary to antecedent mobile elements and target invading nucleic acids. CRISPR clusters are transcribed and processed into CRISPR RNA (crRNA). Functions as a ssRNA-specific endoribonuclease. Involved in the integration of spacer DNA into the CRISPR cassette.</text>
</comment>
<dbReference type="SUPFAM" id="SSF143430">
    <property type="entry name" value="TTP0101/SSO1404-like"/>
    <property type="match status" value="1"/>
</dbReference>
<dbReference type="RefSeq" id="WP_080679996.1">
    <property type="nucleotide sequence ID" value="NZ_CP022123.1"/>
</dbReference>
<dbReference type="GO" id="GO:0043571">
    <property type="term" value="P:maintenance of CRISPR repeat elements"/>
    <property type="evidence" value="ECO:0007669"/>
    <property type="project" value="UniProtKB-UniRule"/>
</dbReference>
<accession>A0A241PYX6</accession>
<evidence type="ECO:0000313" key="10">
    <source>
        <dbReference type="EMBL" id="ASG27668.1"/>
    </source>
</evidence>
<comment type="cofactor">
    <cofactor evidence="1 9">
        <name>Mg(2+)</name>
        <dbReference type="ChEBI" id="CHEBI:18420"/>
    </cofactor>
</comment>
<keyword evidence="3 9" id="KW-0540">Nuclease</keyword>
<dbReference type="GO" id="GO:0004521">
    <property type="term" value="F:RNA endonuclease activity"/>
    <property type="evidence" value="ECO:0007669"/>
    <property type="project" value="InterPro"/>
</dbReference>
<evidence type="ECO:0000256" key="6">
    <source>
        <dbReference type="ARBA" id="ARBA00022801"/>
    </source>
</evidence>
<proteinExistence type="inferred from homology"/>
<protein>
    <recommendedName>
        <fullName evidence="9">CRISPR-associated endoribonuclease Cas2</fullName>
        <ecNumber evidence="9">3.1.-.-</ecNumber>
    </recommendedName>
</protein>
<evidence type="ECO:0000313" key="11">
    <source>
        <dbReference type="Proteomes" id="UP000197638"/>
    </source>
</evidence>
<gene>
    <name evidence="9 10" type="primary">cas2</name>
    <name evidence="10" type="ORF">CBG61_01105</name>
</gene>
<comment type="similarity">
    <text evidence="2 9">Belongs to the CRISPR-associated endoribonuclease Cas2 protein family.</text>
</comment>
<evidence type="ECO:0000256" key="1">
    <source>
        <dbReference type="ARBA" id="ARBA00001946"/>
    </source>
</evidence>
<keyword evidence="7 9" id="KW-0460">Magnesium</keyword>
<dbReference type="InterPro" id="IPR021127">
    <property type="entry name" value="CRISPR_associated_Cas2"/>
</dbReference>
<feature type="binding site" evidence="9">
    <location>
        <position position="22"/>
    </location>
    <ligand>
        <name>Mg(2+)</name>
        <dbReference type="ChEBI" id="CHEBI:18420"/>
        <note>catalytic</note>
    </ligand>
</feature>
<dbReference type="GO" id="GO:0051607">
    <property type="term" value="P:defense response to virus"/>
    <property type="evidence" value="ECO:0007669"/>
    <property type="project" value="UniProtKB-UniRule"/>
</dbReference>
<keyword evidence="8 9" id="KW-0051">Antiviral defense</keyword>
<evidence type="ECO:0000256" key="3">
    <source>
        <dbReference type="ARBA" id="ARBA00022722"/>
    </source>
</evidence>
<dbReference type="InterPro" id="IPR019199">
    <property type="entry name" value="Virulence_VapD/CRISPR_Cas2"/>
</dbReference>
<dbReference type="GO" id="GO:0046872">
    <property type="term" value="F:metal ion binding"/>
    <property type="evidence" value="ECO:0007669"/>
    <property type="project" value="UniProtKB-UniRule"/>
</dbReference>
<dbReference type="Proteomes" id="UP000197638">
    <property type="component" value="Chromosome"/>
</dbReference>
<reference evidence="10 11" key="1">
    <citation type="submission" date="2017-06" db="EMBL/GenBank/DDBJ databases">
        <title>Genome sequencing of Fusobacterium nucleatum subsp. polymorphum KCOM 1275 (=ChDC F310).</title>
        <authorList>
            <person name="Kook J.-K."/>
            <person name="Park S.-N."/>
            <person name="Lim Y.K."/>
            <person name="Roh H."/>
        </authorList>
    </citation>
    <scope>NUCLEOTIDE SEQUENCE [LARGE SCALE GENOMIC DNA]</scope>
    <source>
        <strain evidence="10 11">KCOM 1275</strain>
    </source>
</reference>
<dbReference type="AlphaFoldDB" id="A0A241PYX6"/>
<dbReference type="Gene3D" id="3.30.70.240">
    <property type="match status" value="1"/>
</dbReference>
<organism evidence="10 11">
    <name type="scientific">Fusobacterium nucleatum subsp. polymorphum</name>
    <name type="common">Fusobacterium polymorphum</name>
    <dbReference type="NCBI Taxonomy" id="76857"/>
    <lineage>
        <taxon>Bacteria</taxon>
        <taxon>Fusobacteriati</taxon>
        <taxon>Fusobacteriota</taxon>
        <taxon>Fusobacteriia</taxon>
        <taxon>Fusobacteriales</taxon>
        <taxon>Fusobacteriaceae</taxon>
        <taxon>Fusobacterium</taxon>
    </lineage>
</organism>
<evidence type="ECO:0000256" key="2">
    <source>
        <dbReference type="ARBA" id="ARBA00009959"/>
    </source>
</evidence>
<dbReference type="EMBL" id="CP022123">
    <property type="protein sequence ID" value="ASG27668.1"/>
    <property type="molecule type" value="Genomic_DNA"/>
</dbReference>
<dbReference type="EC" id="3.1.-.-" evidence="9"/>
<sequence>MKRNINLFKCGGDKMYVVAVYDISLDEKGNRNWRKIFGICKRYLHHIQNSVFEGELSEVDIQRLKYEVSKYIRDDLDSFIIFKSRNEKWMEKEMLGLQEDKTDNFL</sequence>
<dbReference type="HAMAP" id="MF_01471">
    <property type="entry name" value="Cas2"/>
    <property type="match status" value="1"/>
</dbReference>
<dbReference type="NCBIfam" id="TIGR01573">
    <property type="entry name" value="cas2"/>
    <property type="match status" value="1"/>
</dbReference>
<dbReference type="PANTHER" id="PTHR34405:SF1">
    <property type="entry name" value="CRISPR-ASSOCIATED ENDORIBONUCLEASE CAS2"/>
    <property type="match status" value="1"/>
</dbReference>
<dbReference type="GO" id="GO:0016787">
    <property type="term" value="F:hydrolase activity"/>
    <property type="evidence" value="ECO:0007669"/>
    <property type="project" value="UniProtKB-KW"/>
</dbReference>
<evidence type="ECO:0000256" key="9">
    <source>
        <dbReference type="HAMAP-Rule" id="MF_01471"/>
    </source>
</evidence>